<name>A0A917TKR4_9BACI</name>
<dbReference type="NCBIfam" id="NF038094">
    <property type="entry name" value="CueP_fam"/>
    <property type="match status" value="1"/>
</dbReference>
<dbReference type="Gene3D" id="2.60.40.3700">
    <property type="match status" value="1"/>
</dbReference>
<accession>A0A917TKR4</accession>
<evidence type="ECO:0000313" key="1">
    <source>
        <dbReference type="EMBL" id="GGM26091.1"/>
    </source>
</evidence>
<protein>
    <submittedName>
        <fullName evidence="1">Uncharacterized protein</fullName>
    </submittedName>
</protein>
<comment type="caution">
    <text evidence="1">The sequence shown here is derived from an EMBL/GenBank/DDBJ whole genome shotgun (WGS) entry which is preliminary data.</text>
</comment>
<dbReference type="OrthoDB" id="73040at2"/>
<dbReference type="RefSeq" id="WP_117153482.1">
    <property type="nucleotide sequence ID" value="NZ_BMLG01000002.1"/>
</dbReference>
<proteinExistence type="predicted"/>
<dbReference type="EMBL" id="BMLG01000002">
    <property type="protein sequence ID" value="GGM26091.1"/>
    <property type="molecule type" value="Genomic_DNA"/>
</dbReference>
<organism evidence="1 2">
    <name type="scientific">Paraliobacillus quinghaiensis</name>
    <dbReference type="NCBI Taxonomy" id="470815"/>
    <lineage>
        <taxon>Bacteria</taxon>
        <taxon>Bacillati</taxon>
        <taxon>Bacillota</taxon>
        <taxon>Bacilli</taxon>
        <taxon>Bacillales</taxon>
        <taxon>Bacillaceae</taxon>
        <taxon>Paraliobacillus</taxon>
    </lineage>
</organism>
<keyword evidence="2" id="KW-1185">Reference proteome</keyword>
<gene>
    <name evidence="1" type="ORF">GCM10011351_09660</name>
</gene>
<dbReference type="Pfam" id="PF21172">
    <property type="entry name" value="CueP"/>
    <property type="match status" value="1"/>
</dbReference>
<reference evidence="1" key="1">
    <citation type="journal article" date="2014" name="Int. J. Syst. Evol. Microbiol.">
        <title>Complete genome sequence of Corynebacterium casei LMG S-19264T (=DSM 44701T), isolated from a smear-ripened cheese.</title>
        <authorList>
            <consortium name="US DOE Joint Genome Institute (JGI-PGF)"/>
            <person name="Walter F."/>
            <person name="Albersmeier A."/>
            <person name="Kalinowski J."/>
            <person name="Ruckert C."/>
        </authorList>
    </citation>
    <scope>NUCLEOTIDE SEQUENCE</scope>
    <source>
        <strain evidence="1">CGMCC 1.6333</strain>
    </source>
</reference>
<sequence>MKKKVIVASGLISVLIVALIVAVNYKSTPSNNETQDIKQLVNDYSVGEINNETASITPEQLIITDSNENESTYALPEDEFFVSIAPYVTQTHPCAIHSLTGCQGELVNEEFNVYIEDMDGNVVIDETMQSQANGFIDLWLPRDKTYQITISNNGKKQRSQFSTFENDNTCITTIQLT</sequence>
<dbReference type="InterPro" id="IPR047808">
    <property type="entry name" value="CueP-like"/>
</dbReference>
<dbReference type="Proteomes" id="UP000618460">
    <property type="component" value="Unassembled WGS sequence"/>
</dbReference>
<dbReference type="AlphaFoldDB" id="A0A917TKR4"/>
<reference evidence="1" key="2">
    <citation type="submission" date="2020-09" db="EMBL/GenBank/DDBJ databases">
        <authorList>
            <person name="Sun Q."/>
            <person name="Zhou Y."/>
        </authorList>
    </citation>
    <scope>NUCLEOTIDE SEQUENCE</scope>
    <source>
        <strain evidence="1">CGMCC 1.6333</strain>
    </source>
</reference>
<evidence type="ECO:0000313" key="2">
    <source>
        <dbReference type="Proteomes" id="UP000618460"/>
    </source>
</evidence>